<dbReference type="Pfam" id="PF17810">
    <property type="entry name" value="Arg_decarb_HB"/>
    <property type="match status" value="1"/>
</dbReference>
<dbReference type="InterPro" id="IPR000183">
    <property type="entry name" value="Orn/DAP/Arg_de-COase"/>
</dbReference>
<evidence type="ECO:0000256" key="2">
    <source>
        <dbReference type="ARBA" id="ARBA00001946"/>
    </source>
</evidence>
<dbReference type="Proteomes" id="UP000443582">
    <property type="component" value="Unassembled WGS sequence"/>
</dbReference>
<comment type="similarity">
    <text evidence="4">Belongs to the Orn/Lys/Arg decarboxylase class-II family. SpeA subfamily.</text>
</comment>
<evidence type="ECO:0000256" key="8">
    <source>
        <dbReference type="ARBA" id="ARBA00022842"/>
    </source>
</evidence>
<evidence type="ECO:0000256" key="13">
    <source>
        <dbReference type="NCBIfam" id="TIGR01273"/>
    </source>
</evidence>
<dbReference type="GO" id="GO:0008792">
    <property type="term" value="F:arginine decarboxylase activity"/>
    <property type="evidence" value="ECO:0007669"/>
    <property type="project" value="UniProtKB-EC"/>
</dbReference>
<dbReference type="SUPFAM" id="SSF50621">
    <property type="entry name" value="Alanine racemase C-terminal domain-like"/>
    <property type="match status" value="1"/>
</dbReference>
<keyword evidence="18" id="KW-1185">Reference proteome</keyword>
<keyword evidence="10" id="KW-0745">Spermidine biosynthesis</keyword>
<dbReference type="NCBIfam" id="NF003763">
    <property type="entry name" value="PRK05354.1"/>
    <property type="match status" value="1"/>
</dbReference>
<dbReference type="PRINTS" id="PR01179">
    <property type="entry name" value="ODADCRBXLASE"/>
</dbReference>
<dbReference type="PIRSF" id="PIRSF001336">
    <property type="entry name" value="Arg_decrbxlase"/>
    <property type="match status" value="1"/>
</dbReference>
<dbReference type="InterPro" id="IPR022653">
    <property type="entry name" value="De-COase2_pyr-phos_BS"/>
</dbReference>
<dbReference type="CDD" id="cd06830">
    <property type="entry name" value="PLPDE_III_ADC"/>
    <property type="match status" value="1"/>
</dbReference>
<dbReference type="SUPFAM" id="SSF51419">
    <property type="entry name" value="PLP-binding barrel"/>
    <property type="match status" value="1"/>
</dbReference>
<feature type="domain" description="Orn/DAP/Arg decarboxylase 2 N-terminal" evidence="14">
    <location>
        <begin position="94"/>
        <end position="344"/>
    </location>
</feature>
<evidence type="ECO:0000256" key="4">
    <source>
        <dbReference type="ARBA" id="ARBA00008357"/>
    </source>
</evidence>
<keyword evidence="11" id="KW-0620">Polyamine biosynthesis</keyword>
<keyword evidence="12 17" id="KW-0456">Lyase</keyword>
<evidence type="ECO:0000259" key="16">
    <source>
        <dbReference type="Pfam" id="PF17944"/>
    </source>
</evidence>
<keyword evidence="9" id="KW-0663">Pyridoxal phosphate</keyword>
<evidence type="ECO:0000256" key="11">
    <source>
        <dbReference type="ARBA" id="ARBA00023115"/>
    </source>
</evidence>
<dbReference type="Gene3D" id="1.20.58.930">
    <property type="match status" value="1"/>
</dbReference>
<dbReference type="InterPro" id="IPR022644">
    <property type="entry name" value="De-COase2_N"/>
</dbReference>
<dbReference type="PANTHER" id="PTHR43295:SF9">
    <property type="entry name" value="BIOSYNTHETIC ARGININE DECARBOXYLASE"/>
    <property type="match status" value="1"/>
</dbReference>
<accession>A0ABY0IHN1</accession>
<evidence type="ECO:0000256" key="10">
    <source>
        <dbReference type="ARBA" id="ARBA00023066"/>
    </source>
</evidence>
<dbReference type="InterPro" id="IPR029066">
    <property type="entry name" value="PLP-binding_barrel"/>
</dbReference>
<dbReference type="InterPro" id="IPR002985">
    <property type="entry name" value="Arg_decrbxlase"/>
</dbReference>
<organism evidence="17 18">
    <name type="scientific">Halobacteriovorax vibrionivorans</name>
    <dbReference type="NCBI Taxonomy" id="2152716"/>
    <lineage>
        <taxon>Bacteria</taxon>
        <taxon>Pseudomonadati</taxon>
        <taxon>Bdellovibrionota</taxon>
        <taxon>Bacteriovoracia</taxon>
        <taxon>Bacteriovoracales</taxon>
        <taxon>Halobacteriovoraceae</taxon>
        <taxon>Halobacteriovorax</taxon>
    </lineage>
</organism>
<feature type="domain" description="Arginine decarboxylase C-terminal helical" evidence="16">
    <location>
        <begin position="585"/>
        <end position="636"/>
    </location>
</feature>
<dbReference type="Gene3D" id="3.20.20.10">
    <property type="entry name" value="Alanine racemase"/>
    <property type="match status" value="1"/>
</dbReference>
<dbReference type="InterPro" id="IPR022657">
    <property type="entry name" value="De-COase2_CS"/>
</dbReference>
<dbReference type="PRINTS" id="PR01180">
    <property type="entry name" value="ARGDCRBXLASE"/>
</dbReference>
<reference evidence="18" key="1">
    <citation type="journal article" date="2019" name="Int. J. Syst. Evol. Microbiol.">
        <title>Halobacteriovorax valvorus sp. nov., a novel prokaryotic predator isolated from coastal seawater of China.</title>
        <authorList>
            <person name="Chen M.-X."/>
        </authorList>
    </citation>
    <scope>NUCLEOTIDE SEQUENCE [LARGE SCALE GENOMIC DNA]</scope>
    <source>
        <strain evidence="18">BL9</strain>
    </source>
</reference>
<keyword evidence="7" id="KW-0210">Decarboxylase</keyword>
<evidence type="ECO:0000313" key="18">
    <source>
        <dbReference type="Proteomes" id="UP000443582"/>
    </source>
</evidence>
<evidence type="ECO:0000256" key="7">
    <source>
        <dbReference type="ARBA" id="ARBA00022793"/>
    </source>
</evidence>
<dbReference type="RefSeq" id="WP_115363054.1">
    <property type="nucleotide sequence ID" value="NZ_QDKL01000003.1"/>
</dbReference>
<dbReference type="InterPro" id="IPR040634">
    <property type="entry name" value="Arg_decarb_HB"/>
</dbReference>
<dbReference type="Pfam" id="PF02784">
    <property type="entry name" value="Orn_Arg_deC_N"/>
    <property type="match status" value="1"/>
</dbReference>
<sequence length="637" mass="72063">MTNGTWTIDDSDRLYNVSKWSNGYFKIDESGKLKATPNPKKDVGILIDDVIEDAKEQGLSLPLVIRFHDILRSQVKLLNRTFQKVIDEEDYGGKFFGVYPVKVNQMREVVEEIVDAGSRYNYGLEAGSKPELLSALAYNTNIDSLTVLNGYKDRDYLRLAILGTKIGRKIFVVIEKFSELKMLVELSKEYGVIPNIGIRGRMTVKGRGKWESSGGEKAKFGLTTSEIILAIEYLKKHKKLGALKLFHFHIGSQITDIRSIKEAIEEGSRIYCKMQKIGAPLEYFDVGGGLGVDYDGTNSTNDSSINYSISDYITDIVYGLKTVCDLENVEHPHIITESGRAMTAHHSCVITNIIGEIDNTKIEFSTKKKTGEHHLVTEMRQVKDLLDKSKNWQEAYNDSVKIKSDSIHAFKLGILELEERAKIETLHLQILKQINNLVPDEDFQTEQIAELENSLSGQYLCNFSVFQSACDSWAIEQVLPVVPLTRLNERPSKRSTLADITCDSDGKIDRFYDPDEGFKKTLSVHELKEGEQYNIGIFLTGAYQDVMGDMHNLFGRVNEVHVYADKHDPKGFYIEETVPGSSARNVLSTMQYNPEYMAFKVKRSIDKQVARGTIRPRDGVSLVDFYESCLKSYTYLS</sequence>
<comment type="function">
    <text evidence="3">Catalyzes the biosynthesis of agmatine from arginine.</text>
</comment>
<feature type="domain" description="Arginine decarboxylase helical bundle" evidence="15">
    <location>
        <begin position="372"/>
        <end position="451"/>
    </location>
</feature>
<comment type="caution">
    <text evidence="17">The sequence shown here is derived from an EMBL/GenBank/DDBJ whole genome shotgun (WGS) entry which is preliminary data.</text>
</comment>
<evidence type="ECO:0000256" key="9">
    <source>
        <dbReference type="ARBA" id="ARBA00022898"/>
    </source>
</evidence>
<evidence type="ECO:0000256" key="6">
    <source>
        <dbReference type="ARBA" id="ARBA00022723"/>
    </source>
</evidence>
<evidence type="ECO:0000259" key="15">
    <source>
        <dbReference type="Pfam" id="PF17810"/>
    </source>
</evidence>
<dbReference type="Pfam" id="PF17944">
    <property type="entry name" value="Arg_decarbox_C"/>
    <property type="match status" value="1"/>
</dbReference>
<keyword evidence="8" id="KW-0460">Magnesium</keyword>
<dbReference type="NCBIfam" id="TIGR01273">
    <property type="entry name" value="speA"/>
    <property type="match status" value="1"/>
</dbReference>
<name>A0ABY0IHN1_9BACT</name>
<evidence type="ECO:0000313" key="17">
    <source>
        <dbReference type="EMBL" id="RZF20842.1"/>
    </source>
</evidence>
<comment type="cofactor">
    <cofactor evidence="2">
        <name>Mg(2+)</name>
        <dbReference type="ChEBI" id="CHEBI:18420"/>
    </cofactor>
</comment>
<proteinExistence type="inferred from homology"/>
<dbReference type="InterPro" id="IPR041128">
    <property type="entry name" value="Arg_decarbox_C"/>
</dbReference>
<dbReference type="PROSITE" id="PS00878">
    <property type="entry name" value="ODR_DC_2_1"/>
    <property type="match status" value="1"/>
</dbReference>
<evidence type="ECO:0000256" key="5">
    <source>
        <dbReference type="ARBA" id="ARBA00012426"/>
    </source>
</evidence>
<comment type="cofactor">
    <cofactor evidence="1">
        <name>pyridoxal 5'-phosphate</name>
        <dbReference type="ChEBI" id="CHEBI:597326"/>
    </cofactor>
</comment>
<dbReference type="PROSITE" id="PS00879">
    <property type="entry name" value="ODR_DC_2_2"/>
    <property type="match status" value="1"/>
</dbReference>
<evidence type="ECO:0000259" key="14">
    <source>
        <dbReference type="Pfam" id="PF02784"/>
    </source>
</evidence>
<dbReference type="PANTHER" id="PTHR43295">
    <property type="entry name" value="ARGININE DECARBOXYLASE"/>
    <property type="match status" value="1"/>
</dbReference>
<dbReference type="EMBL" id="QDKL01000003">
    <property type="protein sequence ID" value="RZF20842.1"/>
    <property type="molecule type" value="Genomic_DNA"/>
</dbReference>
<dbReference type="EC" id="4.1.1.19" evidence="5 13"/>
<evidence type="ECO:0000256" key="12">
    <source>
        <dbReference type="ARBA" id="ARBA00023239"/>
    </source>
</evidence>
<protein>
    <recommendedName>
        <fullName evidence="5 13">Arginine decarboxylase</fullName>
        <ecNumber evidence="5 13">4.1.1.19</ecNumber>
    </recommendedName>
</protein>
<dbReference type="InterPro" id="IPR009006">
    <property type="entry name" value="Ala_racemase/Decarboxylase_C"/>
</dbReference>
<dbReference type="Gene3D" id="2.40.37.10">
    <property type="entry name" value="Lyase, Ornithine Decarboxylase, Chain A, domain 1"/>
    <property type="match status" value="1"/>
</dbReference>
<evidence type="ECO:0000256" key="1">
    <source>
        <dbReference type="ARBA" id="ARBA00001933"/>
    </source>
</evidence>
<keyword evidence="6" id="KW-0479">Metal-binding</keyword>
<evidence type="ECO:0000256" key="3">
    <source>
        <dbReference type="ARBA" id="ARBA00002257"/>
    </source>
</evidence>
<gene>
    <name evidence="17" type="primary">speA</name>
    <name evidence="17" type="ORF">DAY19_12715</name>
</gene>